<reference evidence="2 3" key="2">
    <citation type="journal article" date="2016" name="Genome Announc.">
        <title>Permanent Draft Genome Sequences for Two Variants of Frankia sp. Strain CpI1, the First Frankia Strain Isolated from Root Nodules of Comptonia peregrina.</title>
        <authorList>
            <person name="Oshone R."/>
            <person name="Hurst S.G.IV."/>
            <person name="Abebe-Akele F."/>
            <person name="Simpson S."/>
            <person name="Morris K."/>
            <person name="Thomas W.K."/>
            <person name="Tisa L.S."/>
        </authorList>
    </citation>
    <scope>NUCLEOTIDE SEQUENCE [LARGE SCALE GENOMIC DNA]</scope>
    <source>
        <strain evidence="3">CpI1-S</strain>
    </source>
</reference>
<accession>A0A0D8BCX7</accession>
<dbReference type="Proteomes" id="UP000032545">
    <property type="component" value="Unassembled WGS sequence"/>
</dbReference>
<evidence type="ECO:0000313" key="2">
    <source>
        <dbReference type="EMBL" id="KJE22143.1"/>
    </source>
</evidence>
<evidence type="ECO:0000256" key="1">
    <source>
        <dbReference type="SAM" id="MobiDB-lite"/>
    </source>
</evidence>
<dbReference type="EMBL" id="JYFN01000027">
    <property type="protein sequence ID" value="KJE22143.1"/>
    <property type="molecule type" value="Genomic_DNA"/>
</dbReference>
<evidence type="ECO:0000313" key="3">
    <source>
        <dbReference type="Proteomes" id="UP000032545"/>
    </source>
</evidence>
<comment type="caution">
    <text evidence="2">The sequence shown here is derived from an EMBL/GenBank/DDBJ whole genome shotgun (WGS) entry which is preliminary data.</text>
</comment>
<name>A0A0D8BCX7_9ACTN</name>
<reference evidence="3" key="1">
    <citation type="submission" date="2015-02" db="EMBL/GenBank/DDBJ databases">
        <title>Draft Genome of Frankia sp. CpI1-S.</title>
        <authorList>
            <person name="Oshone R.T."/>
            <person name="Ngom M."/>
            <person name="Ghodhbane-Gtari F."/>
            <person name="Gtari M."/>
            <person name="Morris K."/>
            <person name="Thomas K."/>
            <person name="Sen A."/>
            <person name="Tisa L.S."/>
        </authorList>
    </citation>
    <scope>NUCLEOTIDE SEQUENCE [LARGE SCALE GENOMIC DNA]</scope>
    <source>
        <strain evidence="3">CpI1-S</strain>
    </source>
</reference>
<gene>
    <name evidence="2" type="ORF">FF36_03575</name>
</gene>
<dbReference type="RefSeq" id="WP_044886153.1">
    <property type="nucleotide sequence ID" value="NZ_JYFN01000027.1"/>
</dbReference>
<dbReference type="PATRIC" id="fig|1502723.3.peg.3024"/>
<organism evidence="2 3">
    <name type="scientific">Frankia torreyi</name>
    <dbReference type="NCBI Taxonomy" id="1856"/>
    <lineage>
        <taxon>Bacteria</taxon>
        <taxon>Bacillati</taxon>
        <taxon>Actinomycetota</taxon>
        <taxon>Actinomycetes</taxon>
        <taxon>Frankiales</taxon>
        <taxon>Frankiaceae</taxon>
        <taxon>Frankia</taxon>
    </lineage>
</organism>
<proteinExistence type="predicted"/>
<sequence>MAGYDWSITLRIDTSFASANRSYPVMDPFHMGHAWITVAAPNGERVDFGYYPRNGGLAGPGELRTGDTTHQPRQDAAYTYHITPDQAAHVLAATQHVQSDPGYYNGLTHNCLTVARDLMGVAGIAMPGVASDPLHILIGVGAAAVLDLPLVGAAGIAIAIAHDPAGFNTVLRSTPEGRAAEMLYNRSSELAGMRSTGDLHTMADHATQEALHSIGSEPHAELLHPAEDASAQAGASHAPDPQMSVDPGPLDWGGSSHVPDPAGMSVDPSSSE</sequence>
<dbReference type="AlphaFoldDB" id="A0A0D8BCX7"/>
<keyword evidence="3" id="KW-1185">Reference proteome</keyword>
<protein>
    <submittedName>
        <fullName evidence="2">Uncharacterized protein</fullName>
    </submittedName>
</protein>
<feature type="region of interest" description="Disordered" evidence="1">
    <location>
        <begin position="226"/>
        <end position="272"/>
    </location>
</feature>